<sequence>METTNNLLQSNIQVSSTRNPFDSRFNGHKSLMKDSEGNLYRIIEDLSQWKPKAANCEEFPLEMLRKSGIKPALQSYWDAGDIEALIEQYQKFKSNQVDETGIEDMVKEIIEYKSKLPNPAAFRLSEFGEAEAVVVNLLKQGLKPTKVHKMFSRDKVDGNGNPVLDTKGNPELEYAIGLPSITSRANNLKKEQS</sequence>
<dbReference type="KEGG" id="bbd:Belba_3070"/>
<dbReference type="EMBL" id="CP003281">
    <property type="protein sequence ID" value="AFL85587.1"/>
    <property type="molecule type" value="Genomic_DNA"/>
</dbReference>
<dbReference type="RefSeq" id="WP_014773532.1">
    <property type="nucleotide sequence ID" value="NC_018010.1"/>
</dbReference>
<evidence type="ECO:0000313" key="2">
    <source>
        <dbReference type="Proteomes" id="UP000006050"/>
    </source>
</evidence>
<gene>
    <name evidence="1" type="ordered locus">Belba_3070</name>
</gene>
<dbReference type="HOGENOM" id="CLU_1406328_0_0_10"/>
<evidence type="ECO:0000313" key="1">
    <source>
        <dbReference type="EMBL" id="AFL85587.1"/>
    </source>
</evidence>
<organism evidence="1 2">
    <name type="scientific">Belliella baltica (strain DSM 15883 / CIP 108006 / LMG 21964 / BA134)</name>
    <dbReference type="NCBI Taxonomy" id="866536"/>
    <lineage>
        <taxon>Bacteria</taxon>
        <taxon>Pseudomonadati</taxon>
        <taxon>Bacteroidota</taxon>
        <taxon>Cytophagia</taxon>
        <taxon>Cytophagales</taxon>
        <taxon>Cyclobacteriaceae</taxon>
        <taxon>Belliella</taxon>
    </lineage>
</organism>
<protein>
    <submittedName>
        <fullName evidence="1">Uncharacterized protein</fullName>
    </submittedName>
</protein>
<proteinExistence type="predicted"/>
<reference evidence="2" key="1">
    <citation type="submission" date="2012-06" db="EMBL/GenBank/DDBJ databases">
        <title>The complete genome of Belliella baltica DSM 15883.</title>
        <authorList>
            <person name="Lucas S."/>
            <person name="Copeland A."/>
            <person name="Lapidus A."/>
            <person name="Goodwin L."/>
            <person name="Pitluck S."/>
            <person name="Peters L."/>
            <person name="Mikhailova N."/>
            <person name="Davenport K."/>
            <person name="Kyrpides N."/>
            <person name="Mavromatis K."/>
            <person name="Pagani I."/>
            <person name="Ivanova N."/>
            <person name="Ovchinnikova G."/>
            <person name="Zeytun A."/>
            <person name="Detter J.C."/>
            <person name="Han C."/>
            <person name="Land M."/>
            <person name="Hauser L."/>
            <person name="Markowitz V."/>
            <person name="Cheng J.-F."/>
            <person name="Hugenholtz P."/>
            <person name="Woyke T."/>
            <person name="Wu D."/>
            <person name="Tindall B."/>
            <person name="Pomrenke H."/>
            <person name="Brambilla E."/>
            <person name="Klenk H.-P."/>
            <person name="Eisen J.A."/>
        </authorList>
    </citation>
    <scope>NUCLEOTIDE SEQUENCE [LARGE SCALE GENOMIC DNA]</scope>
    <source>
        <strain evidence="2">DSM 15883 / CIP 108006 / LMG 21964 / BA134</strain>
    </source>
</reference>
<dbReference type="AlphaFoldDB" id="I3Z8L9"/>
<name>I3Z8L9_BELBD</name>
<accession>I3Z8L9</accession>
<dbReference type="Proteomes" id="UP000006050">
    <property type="component" value="Chromosome"/>
</dbReference>
<keyword evidence="2" id="KW-1185">Reference proteome</keyword>